<proteinExistence type="predicted"/>
<reference evidence="1" key="1">
    <citation type="submission" date="2019-08" db="EMBL/GenBank/DDBJ databases">
        <title>Genome sequence of Clostridiales bacterium MT110.</title>
        <authorList>
            <person name="Cao J."/>
        </authorList>
    </citation>
    <scope>NUCLEOTIDE SEQUENCE</scope>
    <source>
        <strain evidence="1">MT110</strain>
    </source>
</reference>
<evidence type="ECO:0000313" key="2">
    <source>
        <dbReference type="Proteomes" id="UP000594014"/>
    </source>
</evidence>
<keyword evidence="2" id="KW-1185">Reference proteome</keyword>
<evidence type="ECO:0000313" key="1">
    <source>
        <dbReference type="EMBL" id="QOX62516.1"/>
    </source>
</evidence>
<dbReference type="Proteomes" id="UP000594014">
    <property type="component" value="Chromosome"/>
</dbReference>
<organism evidence="1 2">
    <name type="scientific">Anoxybacterium hadale</name>
    <dbReference type="NCBI Taxonomy" id="3408580"/>
    <lineage>
        <taxon>Bacteria</taxon>
        <taxon>Bacillati</taxon>
        <taxon>Bacillota</taxon>
        <taxon>Clostridia</taxon>
        <taxon>Peptostreptococcales</taxon>
        <taxon>Anaerovoracaceae</taxon>
        <taxon>Anoxybacterium</taxon>
    </lineage>
</organism>
<dbReference type="EMBL" id="CP042469">
    <property type="protein sequence ID" value="QOX62516.1"/>
    <property type="molecule type" value="Genomic_DNA"/>
</dbReference>
<name>A0ACD1A7W6_9FIRM</name>
<protein>
    <submittedName>
        <fullName evidence="1">AAA family ATPase</fullName>
    </submittedName>
</protein>
<accession>A0ACD1A7W6</accession>
<sequence>MKIAITGKGGVGKTTIAGTLSRIFAEEGYKVLAIDADPDANLASALGVPEEISKKIMPFSKMRKLAAERTEASESYGGLFILNPKVDDLPDQFCVDHQGVKLLVMGTVEQGGGGCVCPEHTLLKRLMRHLLVERDEVVIMDMEAGIEHLGRGTADAVDVMIIVAEPGYRSIETALRIRSLAKDVGIKKLFVIGSKLRGEEDAEFIRTCLPEIPYLGSLPFCQDIIEADLNRRALFDAGNGASVLALKKIQERLMAEGE</sequence>
<gene>
    <name evidence="1" type="ORF">FRZ06_03725</name>
</gene>